<feature type="transmembrane region" description="Helical" evidence="8">
    <location>
        <begin position="221"/>
        <end position="240"/>
    </location>
</feature>
<dbReference type="GO" id="GO:0030246">
    <property type="term" value="F:carbohydrate binding"/>
    <property type="evidence" value="ECO:0007669"/>
    <property type="project" value="InterPro"/>
</dbReference>
<name>A0A0N7YM57_9ACTN</name>
<dbReference type="Pfam" id="PF13620">
    <property type="entry name" value="CarboxypepD_reg"/>
    <property type="match status" value="3"/>
</dbReference>
<evidence type="ECO:0000256" key="8">
    <source>
        <dbReference type="SAM" id="Phobius"/>
    </source>
</evidence>
<dbReference type="Proteomes" id="UP000048965">
    <property type="component" value="Unassembled WGS sequence"/>
</dbReference>
<feature type="compositionally biased region" description="Low complexity" evidence="7">
    <location>
        <begin position="510"/>
        <end position="579"/>
    </location>
</feature>
<evidence type="ECO:0000313" key="11">
    <source>
        <dbReference type="Proteomes" id="UP000048965"/>
    </source>
</evidence>
<dbReference type="GO" id="GO:0005886">
    <property type="term" value="C:plasma membrane"/>
    <property type="evidence" value="ECO:0007669"/>
    <property type="project" value="UniProtKB-SubCell"/>
</dbReference>
<dbReference type="RefSeq" id="WP_042158245.1">
    <property type="nucleotide sequence ID" value="NZ_BBNO01000007.1"/>
</dbReference>
<dbReference type="PANTHER" id="PTHR42718">
    <property type="entry name" value="MAJOR FACILITATOR SUPERFAMILY MULTIDRUG TRANSPORTER MFSC"/>
    <property type="match status" value="1"/>
</dbReference>
<keyword evidence="11" id="KW-1185">Reference proteome</keyword>
<dbReference type="SUPFAM" id="SSF103473">
    <property type="entry name" value="MFS general substrate transporter"/>
    <property type="match status" value="1"/>
</dbReference>
<evidence type="ECO:0000313" key="10">
    <source>
        <dbReference type="EMBL" id="GAO10683.1"/>
    </source>
</evidence>
<keyword evidence="6" id="KW-0046">Antibiotic resistance</keyword>
<feature type="transmembrane region" description="Helical" evidence="8">
    <location>
        <begin position="188"/>
        <end position="209"/>
    </location>
</feature>
<feature type="transmembrane region" description="Helical" evidence="8">
    <location>
        <begin position="160"/>
        <end position="182"/>
    </location>
</feature>
<feature type="transmembrane region" description="Helical" evidence="8">
    <location>
        <begin position="128"/>
        <end position="148"/>
    </location>
</feature>
<dbReference type="InterPro" id="IPR011701">
    <property type="entry name" value="MFS"/>
</dbReference>
<feature type="transmembrane region" description="Helical" evidence="8">
    <location>
        <begin position="388"/>
        <end position="414"/>
    </location>
</feature>
<feature type="transmembrane region" description="Helical" evidence="8">
    <location>
        <begin position="362"/>
        <end position="382"/>
    </location>
</feature>
<reference evidence="11" key="1">
    <citation type="submission" date="2014-09" db="EMBL/GenBank/DDBJ databases">
        <title>Whole genome shotgun sequence of Streptomyces sp. NBRC 110027.</title>
        <authorList>
            <person name="Komaki H."/>
            <person name="Ichikawa N."/>
            <person name="Katano-Makiyama Y."/>
            <person name="Hosoyama A."/>
            <person name="Hashimoto M."/>
            <person name="Uohara A."/>
            <person name="Kitahashi Y."/>
            <person name="Ohji S."/>
            <person name="Kimura A."/>
            <person name="Yamazoe A."/>
            <person name="Igarashi Y."/>
            <person name="Fujita N."/>
        </authorList>
    </citation>
    <scope>NUCLEOTIDE SEQUENCE [LARGE SCALE GENOMIC DNA]</scope>
    <source>
        <strain evidence="11">NBRC 110027</strain>
    </source>
</reference>
<keyword evidence="5 8" id="KW-0472">Membrane</keyword>
<feature type="transmembrane region" description="Helical" evidence="8">
    <location>
        <begin position="426"/>
        <end position="443"/>
    </location>
</feature>
<sequence length="895" mass="89250">MTRTTTDQLPARAAEIAATPPGSDPAVGGRRRSAGGIVPVLAFAGIVVAVMQTLLVPVIKDLPLLLNTAPSNATWVMTATLLAGAVSTPIMGRLGDLYGKRRMLLTSLAVMVVGSLVCGFTSDLVTMIVGRALQGFAMGAIPLGIGIMRDELPRERLGSAMGLMSSSIGVGGGLALPAAALVAQHADWHTLFFGAAGLGVLSMVLTLLVVPETAVRAQGRFDVAGALGLSAGLVALLLPLTKGSDWGWGSPTTLILFGVAVVILVLWGAMELRLADPLVDLRTTARREVLLTNLASITVGVAFYAISLVLPQLLQLPTSTGYGLGQSMVVAGLCMAPLGLTMMFVAPLYARIAARRGPKVSLLLGMLVIALGYGAGIGLMNAPWQTVIIAVVVGAGIGLAYSSLPALIIGAVDASETGAANGLNTLMRSIGTSVSSAVIGMVLADMSQKTGPVTVPTMAGFRVSFLIATAAVLVGVALACFLPSQRKASRPTLLAQSTDGAADAVDADGTRGAARPPAMPAAPLTATPPVHAAPAAADDAAESAVPAEAVEPAAPAKAAEPAAPAKAAEPAAPAKAAEPAAPAKAVEPMAAGNAVALTAAEEQPAPLVKSAPSWARPVTEPDEVRTPPSSGATAASADPAGFRGRVADTSGGPVPGASITLIDRQGRQAGIATADADGHFAVDAPTAGTYVLTGAAPGHTPHAASATYRGEGAATRLDLVLAGTGRLGGTLLGGTEGTPLAGGSIVVTDAEGAVVARTASGAEGSWDVAPLPPGHYTLVLSAAGHQPQARAVDLSGSAPERQDARLKPAATVRGTVRGPNGRPLAEAAVTLVEDDAIAGHTVTGPDGAFAFSGMSGAHYTLTAAGYPPHAVPISLTAGAHETLDLDLSQPPTAGG</sequence>
<dbReference type="InterPro" id="IPR008969">
    <property type="entry name" value="CarboxyPept-like_regulatory"/>
</dbReference>
<feature type="compositionally biased region" description="Low complexity" evidence="7">
    <location>
        <begin position="626"/>
        <end position="641"/>
    </location>
</feature>
<feature type="transmembrane region" description="Helical" evidence="8">
    <location>
        <begin position="246"/>
        <end position="269"/>
    </location>
</feature>
<organism evidence="10 11">
    <name type="scientific">Streptomyces lydicamycinicus</name>
    <dbReference type="NCBI Taxonomy" id="1546107"/>
    <lineage>
        <taxon>Bacteria</taxon>
        <taxon>Bacillati</taxon>
        <taxon>Actinomycetota</taxon>
        <taxon>Actinomycetes</taxon>
        <taxon>Kitasatosporales</taxon>
        <taxon>Streptomycetaceae</taxon>
        <taxon>Streptomyces</taxon>
    </lineage>
</organism>
<dbReference type="InterPro" id="IPR013784">
    <property type="entry name" value="Carb-bd-like_fold"/>
</dbReference>
<proteinExistence type="predicted"/>
<evidence type="ECO:0000256" key="4">
    <source>
        <dbReference type="ARBA" id="ARBA00022989"/>
    </source>
</evidence>
<evidence type="ECO:0000256" key="6">
    <source>
        <dbReference type="ARBA" id="ARBA00023251"/>
    </source>
</evidence>
<evidence type="ECO:0000256" key="7">
    <source>
        <dbReference type="SAM" id="MobiDB-lite"/>
    </source>
</evidence>
<dbReference type="EMBL" id="BBNO01000007">
    <property type="protein sequence ID" value="GAO10683.1"/>
    <property type="molecule type" value="Genomic_DNA"/>
</dbReference>
<dbReference type="Gene3D" id="1.20.1250.20">
    <property type="entry name" value="MFS general substrate transporter like domains"/>
    <property type="match status" value="1"/>
</dbReference>
<evidence type="ECO:0000256" key="5">
    <source>
        <dbReference type="ARBA" id="ARBA00023136"/>
    </source>
</evidence>
<dbReference type="CDD" id="cd17504">
    <property type="entry name" value="MFS_MMR_MDR_like"/>
    <property type="match status" value="1"/>
</dbReference>
<dbReference type="GO" id="GO:0022857">
    <property type="term" value="F:transmembrane transporter activity"/>
    <property type="evidence" value="ECO:0007669"/>
    <property type="project" value="InterPro"/>
</dbReference>
<dbReference type="SUPFAM" id="SSF49452">
    <property type="entry name" value="Starch-binding domain-like"/>
    <property type="match status" value="1"/>
</dbReference>
<evidence type="ECO:0000256" key="1">
    <source>
        <dbReference type="ARBA" id="ARBA00004651"/>
    </source>
</evidence>
<dbReference type="Pfam" id="PF07690">
    <property type="entry name" value="MFS_1"/>
    <property type="match status" value="1"/>
</dbReference>
<feature type="transmembrane region" description="Helical" evidence="8">
    <location>
        <begin position="290"/>
        <end position="310"/>
    </location>
</feature>
<reference evidence="10 11" key="2">
    <citation type="journal article" date="2015" name="Stand. Genomic Sci.">
        <title>Draft genome sequence of marine-derived Streptomyces sp. TP-A0598, a producer of anti-MRSA antibiotic lydicamycins.</title>
        <authorList>
            <person name="Komaki H."/>
            <person name="Ichikawa N."/>
            <person name="Hosoyama A."/>
            <person name="Fujita N."/>
            <person name="Igarashi Y."/>
        </authorList>
    </citation>
    <scope>NUCLEOTIDE SEQUENCE [LARGE SCALE GENOMIC DNA]</scope>
    <source>
        <strain evidence="10 11">NBRC 110027</strain>
    </source>
</reference>
<dbReference type="GO" id="GO:0046677">
    <property type="term" value="P:response to antibiotic"/>
    <property type="evidence" value="ECO:0007669"/>
    <property type="project" value="UniProtKB-KW"/>
</dbReference>
<feature type="transmembrane region" description="Helical" evidence="8">
    <location>
        <begin position="463"/>
        <end position="482"/>
    </location>
</feature>
<evidence type="ECO:0000259" key="9">
    <source>
        <dbReference type="PROSITE" id="PS50850"/>
    </source>
</evidence>
<gene>
    <name evidence="10" type="ORF">TPA0598_07_04070</name>
</gene>
<dbReference type="InterPro" id="IPR036259">
    <property type="entry name" value="MFS_trans_sf"/>
</dbReference>
<protein>
    <submittedName>
        <fullName evidence="10">Putative major facilitator superfamily transporter</fullName>
    </submittedName>
</protein>
<feature type="region of interest" description="Disordered" evidence="7">
    <location>
        <begin position="602"/>
        <end position="659"/>
    </location>
</feature>
<evidence type="ECO:0000256" key="3">
    <source>
        <dbReference type="ARBA" id="ARBA00022692"/>
    </source>
</evidence>
<feature type="transmembrane region" description="Helical" evidence="8">
    <location>
        <begin position="72"/>
        <end position="91"/>
    </location>
</feature>
<keyword evidence="4 8" id="KW-1133">Transmembrane helix</keyword>
<feature type="transmembrane region" description="Helical" evidence="8">
    <location>
        <begin position="330"/>
        <end position="350"/>
    </location>
</feature>
<dbReference type="PROSITE" id="PS50850">
    <property type="entry name" value="MFS"/>
    <property type="match status" value="1"/>
</dbReference>
<dbReference type="OrthoDB" id="4484751at2"/>
<dbReference type="PANTHER" id="PTHR42718:SF9">
    <property type="entry name" value="MAJOR FACILITATOR SUPERFAMILY MULTIDRUG TRANSPORTER MFSC"/>
    <property type="match status" value="1"/>
</dbReference>
<dbReference type="AlphaFoldDB" id="A0A0N7YM57"/>
<feature type="transmembrane region" description="Helical" evidence="8">
    <location>
        <begin position="103"/>
        <end position="122"/>
    </location>
</feature>
<comment type="caution">
    <text evidence="10">The sequence shown here is derived from an EMBL/GenBank/DDBJ whole genome shotgun (WGS) entry which is preliminary data.</text>
</comment>
<evidence type="ECO:0000256" key="2">
    <source>
        <dbReference type="ARBA" id="ARBA00022448"/>
    </source>
</evidence>
<feature type="transmembrane region" description="Helical" evidence="8">
    <location>
        <begin position="40"/>
        <end position="60"/>
    </location>
</feature>
<dbReference type="Gene3D" id="2.60.40.1120">
    <property type="entry name" value="Carboxypeptidase-like, regulatory domain"/>
    <property type="match status" value="3"/>
</dbReference>
<accession>A0A0N7YM57</accession>
<dbReference type="SUPFAM" id="SSF49464">
    <property type="entry name" value="Carboxypeptidase regulatory domain-like"/>
    <property type="match status" value="2"/>
</dbReference>
<keyword evidence="3 8" id="KW-0812">Transmembrane</keyword>
<keyword evidence="2" id="KW-0813">Transport</keyword>
<dbReference type="InterPro" id="IPR020846">
    <property type="entry name" value="MFS_dom"/>
</dbReference>
<comment type="subcellular location">
    <subcellularLocation>
        <location evidence="1">Cell membrane</location>
        <topology evidence="1">Multi-pass membrane protein</topology>
    </subcellularLocation>
</comment>
<dbReference type="Gene3D" id="1.20.1720.10">
    <property type="entry name" value="Multidrug resistance protein D"/>
    <property type="match status" value="1"/>
</dbReference>
<feature type="region of interest" description="Disordered" evidence="7">
    <location>
        <begin position="491"/>
        <end position="579"/>
    </location>
</feature>
<feature type="domain" description="Major facilitator superfamily (MFS) profile" evidence="9">
    <location>
        <begin position="37"/>
        <end position="487"/>
    </location>
</feature>